<dbReference type="AlphaFoldDB" id="A0A1M7G6S7"/>
<organism evidence="1 2">
    <name type="scientific">Hymenobacter psychrotolerans DSM 18569</name>
    <dbReference type="NCBI Taxonomy" id="1121959"/>
    <lineage>
        <taxon>Bacteria</taxon>
        <taxon>Pseudomonadati</taxon>
        <taxon>Bacteroidota</taxon>
        <taxon>Cytophagia</taxon>
        <taxon>Cytophagales</taxon>
        <taxon>Hymenobacteraceae</taxon>
        <taxon>Hymenobacter</taxon>
    </lineage>
</organism>
<proteinExistence type="predicted"/>
<evidence type="ECO:0008006" key="3">
    <source>
        <dbReference type="Google" id="ProtNLM"/>
    </source>
</evidence>
<keyword evidence="2" id="KW-1185">Reference proteome</keyword>
<dbReference type="Proteomes" id="UP000183947">
    <property type="component" value="Unassembled WGS sequence"/>
</dbReference>
<reference evidence="2" key="1">
    <citation type="submission" date="2016-11" db="EMBL/GenBank/DDBJ databases">
        <authorList>
            <person name="Varghese N."/>
            <person name="Submissions S."/>
        </authorList>
    </citation>
    <scope>NUCLEOTIDE SEQUENCE [LARGE SCALE GENOMIC DNA]</scope>
    <source>
        <strain evidence="2">DSM 18569</strain>
    </source>
</reference>
<protein>
    <recommendedName>
        <fullName evidence="3">DUF2931 family protein</fullName>
    </recommendedName>
</protein>
<dbReference type="InterPro" id="IPR021326">
    <property type="entry name" value="DUF2931"/>
</dbReference>
<dbReference type="Pfam" id="PF11153">
    <property type="entry name" value="DUF2931"/>
    <property type="match status" value="1"/>
</dbReference>
<dbReference type="EMBL" id="FRAS01000035">
    <property type="protein sequence ID" value="SHM11549.1"/>
    <property type="molecule type" value="Genomic_DNA"/>
</dbReference>
<gene>
    <name evidence="1" type="ORF">SAMN02746009_03960</name>
</gene>
<accession>A0A1M7G6S7</accession>
<name>A0A1M7G6S7_9BACT</name>
<dbReference type="STRING" id="1121959.SAMN02746009_03960"/>
<evidence type="ECO:0000313" key="1">
    <source>
        <dbReference type="EMBL" id="SHM11549.1"/>
    </source>
</evidence>
<sequence length="324" mass="36278">MSDYQTDKFRLSASPCAAKGYPMTIQFGAFVRSDGKTFKVPSGHTLEGSWGNSSIGWAVGDEFQPAPEKLEILYFSYLEDTFYEGTFALPQQRLHELLQAGFWDLEKKQHTTYTSFTVCVLPKGAVVVWLVGAGRQVLVGRYQAAASTVDFRRFYPKSDRVNMLKNKIAAAPSAVQAQLKAGTLSPRQWDEYLKTYSWHVALPQFVTLYNYRVNFLSAEYTSSPDTQDMAPYLRAALTPQARPLPAKFSLYVTDEAGHKYSLKTDFDEAETQAVFQQLHQAHPAGPITLHIETDKYVKAATLVLESGGQRIPLTKSPVRIIALK</sequence>
<evidence type="ECO:0000313" key="2">
    <source>
        <dbReference type="Proteomes" id="UP000183947"/>
    </source>
</evidence>